<dbReference type="Proteomes" id="UP000790347">
    <property type="component" value="Unassembled WGS sequence"/>
</dbReference>
<accession>A0A922IAP4</accession>
<sequence length="101" mass="12240">MYCKTDNANESNDYPGKSFKYFEENLKNEDTDESAEDVIFQASQGWFKKFNIKNRFNLHNLKKNYIKCILNAFINNIISLQYVLEKKNFHIRHNEYENRIF</sequence>
<evidence type="ECO:0000313" key="1">
    <source>
        <dbReference type="EMBL" id="KAH9527327.1"/>
    </source>
</evidence>
<proteinExistence type="predicted"/>
<protein>
    <submittedName>
        <fullName evidence="1">Uncharacterized protein</fullName>
    </submittedName>
</protein>
<gene>
    <name evidence="1" type="ORF">DERF_001349</name>
</gene>
<name>A0A922IAP4_DERFA</name>
<keyword evidence="2" id="KW-1185">Reference proteome</keyword>
<organism evidence="1 2">
    <name type="scientific">Dermatophagoides farinae</name>
    <name type="common">American house dust mite</name>
    <dbReference type="NCBI Taxonomy" id="6954"/>
    <lineage>
        <taxon>Eukaryota</taxon>
        <taxon>Metazoa</taxon>
        <taxon>Ecdysozoa</taxon>
        <taxon>Arthropoda</taxon>
        <taxon>Chelicerata</taxon>
        <taxon>Arachnida</taxon>
        <taxon>Acari</taxon>
        <taxon>Acariformes</taxon>
        <taxon>Sarcoptiformes</taxon>
        <taxon>Astigmata</taxon>
        <taxon>Psoroptidia</taxon>
        <taxon>Analgoidea</taxon>
        <taxon>Pyroglyphidae</taxon>
        <taxon>Dermatophagoidinae</taxon>
        <taxon>Dermatophagoides</taxon>
    </lineage>
</organism>
<reference evidence="1" key="2">
    <citation type="journal article" date="2022" name="Res Sq">
        <title>Comparative Genomics Reveals Insights into the Divergent Evolution of Astigmatic Mites and Household Pest Adaptations.</title>
        <authorList>
            <person name="Xiong Q."/>
            <person name="Wan A.T.-Y."/>
            <person name="Liu X.-Y."/>
            <person name="Fung C.S.-H."/>
            <person name="Xiao X."/>
            <person name="Malainual N."/>
            <person name="Hou J."/>
            <person name="Wang L."/>
            <person name="Wang M."/>
            <person name="Yang K."/>
            <person name="Cui Y."/>
            <person name="Leung E."/>
            <person name="Nong W."/>
            <person name="Shin S.-K."/>
            <person name="Au S."/>
            <person name="Jeong K.Y."/>
            <person name="Chew F.T."/>
            <person name="Hui J."/>
            <person name="Leung T.F."/>
            <person name="Tungtrongchitr A."/>
            <person name="Zhong N."/>
            <person name="Liu Z."/>
            <person name="Tsui S."/>
        </authorList>
    </citation>
    <scope>NUCLEOTIDE SEQUENCE</scope>
    <source>
        <strain evidence="1">Derf</strain>
        <tissue evidence="1">Whole organism</tissue>
    </source>
</reference>
<dbReference type="AlphaFoldDB" id="A0A922IAP4"/>
<evidence type="ECO:0000313" key="2">
    <source>
        <dbReference type="Proteomes" id="UP000790347"/>
    </source>
</evidence>
<comment type="caution">
    <text evidence="1">The sequence shown here is derived from an EMBL/GenBank/DDBJ whole genome shotgun (WGS) entry which is preliminary data.</text>
</comment>
<reference evidence="1" key="1">
    <citation type="submission" date="2013-05" db="EMBL/GenBank/DDBJ databases">
        <authorList>
            <person name="Yim A.K.Y."/>
            <person name="Chan T.F."/>
            <person name="Ji K.M."/>
            <person name="Liu X.Y."/>
            <person name="Zhou J.W."/>
            <person name="Li R.Q."/>
            <person name="Yang K.Y."/>
            <person name="Li J."/>
            <person name="Li M."/>
            <person name="Law P.T.W."/>
            <person name="Wu Y.L."/>
            <person name="Cai Z.L."/>
            <person name="Qin H."/>
            <person name="Bao Y."/>
            <person name="Leung R.K.K."/>
            <person name="Ng P.K.S."/>
            <person name="Zou J."/>
            <person name="Zhong X.J."/>
            <person name="Ran P.X."/>
            <person name="Zhong N.S."/>
            <person name="Liu Z.G."/>
            <person name="Tsui S.K.W."/>
        </authorList>
    </citation>
    <scope>NUCLEOTIDE SEQUENCE</scope>
    <source>
        <strain evidence="1">Derf</strain>
        <tissue evidence="1">Whole organism</tissue>
    </source>
</reference>
<dbReference type="EMBL" id="ASGP02000001">
    <property type="protein sequence ID" value="KAH9527327.1"/>
    <property type="molecule type" value="Genomic_DNA"/>
</dbReference>